<gene>
    <name evidence="3" type="ORF">QBC47DRAFT_405622</name>
</gene>
<dbReference type="InterPro" id="IPR000387">
    <property type="entry name" value="Tyr_Pase_dom"/>
</dbReference>
<feature type="region of interest" description="Disordered" evidence="1">
    <location>
        <begin position="293"/>
        <end position="333"/>
    </location>
</feature>
<dbReference type="CDD" id="cd14502">
    <property type="entry name" value="RNA_5'-triphosphatase"/>
    <property type="match status" value="1"/>
</dbReference>
<feature type="domain" description="Tyrosine specific protein phosphatases" evidence="2">
    <location>
        <begin position="518"/>
        <end position="587"/>
    </location>
</feature>
<dbReference type="GO" id="GO:0006370">
    <property type="term" value="P:7-methylguanosine mRNA capping"/>
    <property type="evidence" value="ECO:0007669"/>
    <property type="project" value="TreeGrafter"/>
</dbReference>
<name>A0AAJ0B5I2_9PEZI</name>
<accession>A0AAJ0B5I2</accession>
<dbReference type="Gene3D" id="3.90.190.10">
    <property type="entry name" value="Protein tyrosine phosphatase superfamily"/>
    <property type="match status" value="1"/>
</dbReference>
<comment type="caution">
    <text evidence="3">The sequence shown here is derived from an EMBL/GenBank/DDBJ whole genome shotgun (WGS) entry which is preliminary data.</text>
</comment>
<reference evidence="3" key="1">
    <citation type="submission" date="2023-06" db="EMBL/GenBank/DDBJ databases">
        <title>Genome-scale phylogeny and comparative genomics of the fungal order Sordariales.</title>
        <authorList>
            <consortium name="Lawrence Berkeley National Laboratory"/>
            <person name="Hensen N."/>
            <person name="Bonometti L."/>
            <person name="Westerberg I."/>
            <person name="Brannstrom I.O."/>
            <person name="Guillou S."/>
            <person name="Cros-Aarteil S."/>
            <person name="Calhoun S."/>
            <person name="Haridas S."/>
            <person name="Kuo A."/>
            <person name="Mondo S."/>
            <person name="Pangilinan J."/>
            <person name="Riley R."/>
            <person name="Labutti K."/>
            <person name="Andreopoulos B."/>
            <person name="Lipzen A."/>
            <person name="Chen C."/>
            <person name="Yanf M."/>
            <person name="Daum C."/>
            <person name="Ng V."/>
            <person name="Clum A."/>
            <person name="Steindorff A."/>
            <person name="Ohm R."/>
            <person name="Martin F."/>
            <person name="Silar P."/>
            <person name="Natvig D."/>
            <person name="Lalanne C."/>
            <person name="Gautier V."/>
            <person name="Ament-Velasquez S.L."/>
            <person name="Kruys A."/>
            <person name="Hutchinson M.I."/>
            <person name="Powell A.J."/>
            <person name="Barry K."/>
            <person name="Miller A.N."/>
            <person name="Grigoriev I.V."/>
            <person name="Debuchy R."/>
            <person name="Gladieux P."/>
            <person name="Thoren M.H."/>
            <person name="Johannesson H."/>
        </authorList>
    </citation>
    <scope>NUCLEOTIDE SEQUENCE</scope>
    <source>
        <strain evidence="3">PSN4</strain>
    </source>
</reference>
<dbReference type="GO" id="GO:0004484">
    <property type="term" value="F:mRNA guanylyltransferase activity"/>
    <property type="evidence" value="ECO:0007669"/>
    <property type="project" value="TreeGrafter"/>
</dbReference>
<dbReference type="InterPro" id="IPR029021">
    <property type="entry name" value="Prot-tyrosine_phosphatase-like"/>
</dbReference>
<dbReference type="EMBL" id="MU839841">
    <property type="protein sequence ID" value="KAK1751600.1"/>
    <property type="molecule type" value="Genomic_DNA"/>
</dbReference>
<dbReference type="SUPFAM" id="SSF52799">
    <property type="entry name" value="(Phosphotyrosine protein) phosphatases II"/>
    <property type="match status" value="1"/>
</dbReference>
<feature type="compositionally biased region" description="Low complexity" evidence="1">
    <location>
        <begin position="295"/>
        <end position="307"/>
    </location>
</feature>
<dbReference type="PANTHER" id="PTHR10367:SF25">
    <property type="entry name" value="DUAL SPECIFICITY PHOSPHATASE CATALYTIC DOMAIN PROTEIN (AFU_ORTHOLOGUE AFUA_1G03540)"/>
    <property type="match status" value="1"/>
</dbReference>
<dbReference type="InterPro" id="IPR029058">
    <property type="entry name" value="AB_hydrolase_fold"/>
</dbReference>
<dbReference type="InterPro" id="IPR016130">
    <property type="entry name" value="Tyr_Pase_AS"/>
</dbReference>
<feature type="compositionally biased region" description="Polar residues" evidence="1">
    <location>
        <begin position="321"/>
        <end position="333"/>
    </location>
</feature>
<dbReference type="FunFam" id="3.90.190.10:FF:000090">
    <property type="entry name" value="Dual specificity phosphatase catalytic domain protein"/>
    <property type="match status" value="1"/>
</dbReference>
<dbReference type="Pfam" id="PF00782">
    <property type="entry name" value="DSPc"/>
    <property type="match status" value="1"/>
</dbReference>
<sequence length="605" mass="66752">MASDEYDPKATDPPLLVRYSSIKSYQTTRATYPGIRVFFRRHLQSDQLPTDPAPIPLLVFVHGLGGSVAQFNCLLTSLSQVASCLAIDLPGCGVSDFSVRDWSAYTTDALVELLETVIEDHREKDKAQGVVLIGHSMGASLCALLAAPRSKPRSDLSNYVMGLVGICPAVQPPSADQARWFRLFLRVPDLFFNLYRAWDRRGGTESPSVLRFTGPNADAETKRLQNLYNWQSRTPVFRRMAWGLLPEWRNGKPSGGLASEETWSSLDVPVFVVTGADDHICPPSQVEKVVRLMGSDRSSSRADSVASEISTSSDDMPVNGKSPNGTTSDTQALATNGKATNDTASLASHGPSADGKLHPEPCIPPLPLHPEKTVKSVILPAPANHTLPYAPATAHTLAGLISDFLTSKITGRLSQGWQLQYLSREGKWDVKNLEKWKSVAPVSDPIGGVFRAIKTLREVDETHSPRCFVERWGETIKDVIDISHDNPVYDPQGLSKGGIKYHKYPTVSKMPPSDADIEGFIELVDKIRATQKEKYGENKVVIGVHCHYGFNRTGFLIVCYLVERCGYTAKQAIDHFAEARPNGIKHEHFRDRLFLRYSGVKTEEN</sequence>
<proteinExistence type="predicted"/>
<dbReference type="Gene3D" id="3.40.50.1820">
    <property type="entry name" value="alpha/beta hydrolase"/>
    <property type="match status" value="1"/>
</dbReference>
<dbReference type="InterPro" id="IPR051029">
    <property type="entry name" value="mRNA_Capping_Enz/RNA_Phosphat"/>
</dbReference>
<evidence type="ECO:0000313" key="4">
    <source>
        <dbReference type="Proteomes" id="UP001239445"/>
    </source>
</evidence>
<dbReference type="Proteomes" id="UP001239445">
    <property type="component" value="Unassembled WGS sequence"/>
</dbReference>
<evidence type="ECO:0000256" key="1">
    <source>
        <dbReference type="SAM" id="MobiDB-lite"/>
    </source>
</evidence>
<dbReference type="AlphaFoldDB" id="A0AAJ0B5I2"/>
<evidence type="ECO:0000259" key="2">
    <source>
        <dbReference type="PROSITE" id="PS50056"/>
    </source>
</evidence>
<dbReference type="SUPFAM" id="SSF53474">
    <property type="entry name" value="alpha/beta-Hydrolases"/>
    <property type="match status" value="1"/>
</dbReference>
<evidence type="ECO:0000313" key="3">
    <source>
        <dbReference type="EMBL" id="KAK1751600.1"/>
    </source>
</evidence>
<organism evidence="3 4">
    <name type="scientific">Echria macrotheca</name>
    <dbReference type="NCBI Taxonomy" id="438768"/>
    <lineage>
        <taxon>Eukaryota</taxon>
        <taxon>Fungi</taxon>
        <taxon>Dikarya</taxon>
        <taxon>Ascomycota</taxon>
        <taxon>Pezizomycotina</taxon>
        <taxon>Sordariomycetes</taxon>
        <taxon>Sordariomycetidae</taxon>
        <taxon>Sordariales</taxon>
        <taxon>Schizotheciaceae</taxon>
        <taxon>Echria</taxon>
    </lineage>
</organism>
<protein>
    <recommendedName>
        <fullName evidence="2">Tyrosine specific protein phosphatases domain-containing protein</fullName>
    </recommendedName>
</protein>
<dbReference type="PANTHER" id="PTHR10367">
    <property type="entry name" value="MRNA-CAPPING ENZYME"/>
    <property type="match status" value="1"/>
</dbReference>
<dbReference type="PROSITE" id="PS00383">
    <property type="entry name" value="TYR_PHOSPHATASE_1"/>
    <property type="match status" value="1"/>
</dbReference>
<keyword evidence="4" id="KW-1185">Reference proteome</keyword>
<dbReference type="Pfam" id="PF12697">
    <property type="entry name" value="Abhydrolase_6"/>
    <property type="match status" value="1"/>
</dbReference>
<dbReference type="PROSITE" id="PS50056">
    <property type="entry name" value="TYR_PHOSPHATASE_2"/>
    <property type="match status" value="1"/>
</dbReference>
<dbReference type="InterPro" id="IPR000340">
    <property type="entry name" value="Dual-sp_phosphatase_cat-dom"/>
</dbReference>
<dbReference type="InterPro" id="IPR000073">
    <property type="entry name" value="AB_hydrolase_1"/>
</dbReference>